<comment type="caution">
    <text evidence="1">The sequence shown here is derived from an EMBL/GenBank/DDBJ whole genome shotgun (WGS) entry which is preliminary data.</text>
</comment>
<dbReference type="Proteomes" id="UP001172721">
    <property type="component" value="Unassembled WGS sequence"/>
</dbReference>
<keyword evidence="2" id="KW-1185">Reference proteome</keyword>
<evidence type="ECO:0000313" key="1">
    <source>
        <dbReference type="EMBL" id="MDN4526281.1"/>
    </source>
</evidence>
<reference evidence="1" key="1">
    <citation type="submission" date="2023-07" db="EMBL/GenBank/DDBJ databases">
        <title>Fictibacillus sp. isolated from freshwater pond.</title>
        <authorList>
            <person name="Kirdat K."/>
            <person name="Bhat A."/>
            <person name="Mourya A."/>
            <person name="Yadav A."/>
        </authorList>
    </citation>
    <scope>NUCLEOTIDE SEQUENCE</scope>
    <source>
        <strain evidence="1">NE201</strain>
    </source>
</reference>
<protein>
    <submittedName>
        <fullName evidence="1">Uncharacterized protein</fullName>
    </submittedName>
</protein>
<proteinExistence type="predicted"/>
<name>A0ABT8HZV6_9BACL</name>
<sequence>MRKQPFLPEKLFAVFLSQNTGGRFRFDLQLQAIQGAFLSGGNIPDGKTTLLFAEAGSLV</sequence>
<evidence type="ECO:0000313" key="2">
    <source>
        <dbReference type="Proteomes" id="UP001172721"/>
    </source>
</evidence>
<accession>A0ABT8HZV6</accession>
<gene>
    <name evidence="1" type="ORF">QYB97_17490</name>
</gene>
<organism evidence="1 2">
    <name type="scientific">Fictibacillus fluitans</name>
    <dbReference type="NCBI Taxonomy" id="3058422"/>
    <lineage>
        <taxon>Bacteria</taxon>
        <taxon>Bacillati</taxon>
        <taxon>Bacillota</taxon>
        <taxon>Bacilli</taxon>
        <taxon>Bacillales</taxon>
        <taxon>Fictibacillaceae</taxon>
        <taxon>Fictibacillus</taxon>
    </lineage>
</organism>
<dbReference type="EMBL" id="JAUHTR010000010">
    <property type="protein sequence ID" value="MDN4526281.1"/>
    <property type="molecule type" value="Genomic_DNA"/>
</dbReference>
<dbReference type="RefSeq" id="WP_301167309.1">
    <property type="nucleotide sequence ID" value="NZ_JAUHTR010000010.1"/>
</dbReference>